<keyword evidence="3" id="KW-0732">Signal</keyword>
<dbReference type="PANTHER" id="PTHR30085:SF6">
    <property type="entry name" value="ABC TRANSPORTER GLUTAMINE-BINDING PROTEIN GLNH"/>
    <property type="match status" value="1"/>
</dbReference>
<dbReference type="EMBL" id="CP002198">
    <property type="protein sequence ID" value="ADN12475.1"/>
    <property type="molecule type" value="Genomic_DNA"/>
</dbReference>
<dbReference type="InterPro" id="IPR051455">
    <property type="entry name" value="Bact_solute-bind_prot3"/>
</dbReference>
<dbReference type="eggNOG" id="COG0834">
    <property type="taxonomic scope" value="Bacteria"/>
</dbReference>
<reference evidence="6" key="1">
    <citation type="journal article" date="2011" name="MBio">
        <title>Novel metabolic attributes of the genus Cyanothece, comprising a group of unicellular nitrogen-fixing Cyanobacteria.</title>
        <authorList>
            <person name="Bandyopadhyay A."/>
            <person name="Elvitigala T."/>
            <person name="Welsh E."/>
            <person name="Stockel J."/>
            <person name="Liberton M."/>
            <person name="Min H."/>
            <person name="Sherman L.A."/>
            <person name="Pakrasi H.B."/>
        </authorList>
    </citation>
    <scope>NUCLEOTIDE SEQUENCE [LARGE SCALE GENOMIC DNA]</scope>
    <source>
        <strain evidence="6">PCC 7822</strain>
    </source>
</reference>
<dbReference type="GO" id="GO:0006865">
    <property type="term" value="P:amino acid transport"/>
    <property type="evidence" value="ECO:0007669"/>
    <property type="project" value="TreeGrafter"/>
</dbReference>
<sequence>MLSKLKSIKMNLAKLIRHLISLKKLLSLFLISLLFFNFSSFLQAQETSVLDNIQKTGLLRVAMREDAVPFGYKDLDNNLNGICLDVINLIRQQIQEELNKQIITVKLFQSTLYNRFDLVKDGLVDLECGPNTIRQASDLAIAFSDPFFITGTQFIIKTDQENKFNTDGSLADLTLGVLRNTTTQEFIRNRYPQAKIQVFQGITGRLRGIQAVQSGKIDAFASDGILLLGEATLQGLSIPEQYQLVPQRPLDCQYYGLILPKNDPRWRELVNSVISNVELRQILRKWLTVVGPYVRETLNTCYRKSNP</sequence>
<dbReference type="Pfam" id="PF00497">
    <property type="entry name" value="SBP_bac_3"/>
    <property type="match status" value="1"/>
</dbReference>
<protein>
    <submittedName>
        <fullName evidence="5">Extracellular solute-binding protein family 3</fullName>
    </submittedName>
</protein>
<keyword evidence="2" id="KW-0813">Transport</keyword>
<keyword evidence="6" id="KW-1185">Reference proteome</keyword>
<evidence type="ECO:0000313" key="5">
    <source>
        <dbReference type="EMBL" id="ADN12475.1"/>
    </source>
</evidence>
<dbReference type="Proteomes" id="UP000008206">
    <property type="component" value="Chromosome"/>
</dbReference>
<evidence type="ECO:0000259" key="4">
    <source>
        <dbReference type="SMART" id="SM00062"/>
    </source>
</evidence>
<dbReference type="InterPro" id="IPR001638">
    <property type="entry name" value="Solute-binding_3/MltF_N"/>
</dbReference>
<dbReference type="PANTHER" id="PTHR30085">
    <property type="entry name" value="AMINO ACID ABC TRANSPORTER PERMEASE"/>
    <property type="match status" value="1"/>
</dbReference>
<dbReference type="CDD" id="cd13688">
    <property type="entry name" value="PBP2_GltI_DEBP"/>
    <property type="match status" value="1"/>
</dbReference>
<organism evidence="5 6">
    <name type="scientific">Gloeothece verrucosa (strain PCC 7822)</name>
    <name type="common">Cyanothece sp. (strain PCC 7822)</name>
    <dbReference type="NCBI Taxonomy" id="497965"/>
    <lineage>
        <taxon>Bacteria</taxon>
        <taxon>Bacillati</taxon>
        <taxon>Cyanobacteriota</taxon>
        <taxon>Cyanophyceae</taxon>
        <taxon>Oscillatoriophycideae</taxon>
        <taxon>Chroococcales</taxon>
        <taxon>Aphanothecaceae</taxon>
        <taxon>Gloeothece</taxon>
        <taxon>Gloeothece verrucosa</taxon>
    </lineage>
</organism>
<dbReference type="SMART" id="SM00062">
    <property type="entry name" value="PBPb"/>
    <property type="match status" value="1"/>
</dbReference>
<dbReference type="HOGENOM" id="CLU_019602_0_1_3"/>
<gene>
    <name evidence="5" type="ordered locus">Cyan7822_0430</name>
</gene>
<dbReference type="Gene3D" id="3.40.190.10">
    <property type="entry name" value="Periplasmic binding protein-like II"/>
    <property type="match status" value="2"/>
</dbReference>
<dbReference type="SUPFAM" id="SSF53850">
    <property type="entry name" value="Periplasmic binding protein-like II"/>
    <property type="match status" value="1"/>
</dbReference>
<feature type="domain" description="Solute-binding protein family 3/N-terminal" evidence="4">
    <location>
        <begin position="58"/>
        <end position="290"/>
    </location>
</feature>
<dbReference type="GO" id="GO:0030288">
    <property type="term" value="C:outer membrane-bounded periplasmic space"/>
    <property type="evidence" value="ECO:0007669"/>
    <property type="project" value="TreeGrafter"/>
</dbReference>
<accession>E0U788</accession>
<proteinExistence type="inferred from homology"/>
<evidence type="ECO:0000256" key="3">
    <source>
        <dbReference type="ARBA" id="ARBA00022729"/>
    </source>
</evidence>
<evidence type="ECO:0000256" key="1">
    <source>
        <dbReference type="ARBA" id="ARBA00010333"/>
    </source>
</evidence>
<evidence type="ECO:0000313" key="6">
    <source>
        <dbReference type="Proteomes" id="UP000008206"/>
    </source>
</evidence>
<dbReference type="AlphaFoldDB" id="E0U788"/>
<dbReference type="STRING" id="497965.Cyan7822_0430"/>
<evidence type="ECO:0000256" key="2">
    <source>
        <dbReference type="ARBA" id="ARBA00022448"/>
    </source>
</evidence>
<name>E0U788_GLOV7</name>
<dbReference type="GO" id="GO:0005576">
    <property type="term" value="C:extracellular region"/>
    <property type="evidence" value="ECO:0007669"/>
    <property type="project" value="TreeGrafter"/>
</dbReference>
<comment type="similarity">
    <text evidence="1">Belongs to the bacterial solute-binding protein 3 family.</text>
</comment>
<dbReference type="KEGG" id="cyj:Cyan7822_0430"/>